<reference evidence="2 3" key="1">
    <citation type="journal article" date="2018" name="Int. J. Syst. Evol. Microbiol.">
        <title>Methylomusa anaerophila gen. nov., sp. nov., an anaerobic methanol-utilizing bacterium isolated from a microbial fuel cell.</title>
        <authorList>
            <person name="Amano N."/>
            <person name="Yamamuro A."/>
            <person name="Miyahara M."/>
            <person name="Kouzuma A."/>
            <person name="Abe T."/>
            <person name="Watanabe K."/>
        </authorList>
    </citation>
    <scope>NUCLEOTIDE SEQUENCE [LARGE SCALE GENOMIC DNA]</scope>
    <source>
        <strain evidence="2 3">MMFC1</strain>
    </source>
</reference>
<keyword evidence="2" id="KW-0808">Transferase</keyword>
<dbReference type="AlphaFoldDB" id="A0A348AFU0"/>
<dbReference type="PANTHER" id="PTHR43190">
    <property type="entry name" value="N-ACETYL-D-GLUCOSAMINE KINASE"/>
    <property type="match status" value="1"/>
</dbReference>
<keyword evidence="2" id="KW-0418">Kinase</keyword>
<proteinExistence type="predicted"/>
<dbReference type="InterPro" id="IPR002731">
    <property type="entry name" value="ATPase_BadF"/>
</dbReference>
<gene>
    <name evidence="2" type="primary">gspK</name>
    <name evidence="2" type="ORF">MAMMFC1_00578</name>
</gene>
<dbReference type="KEGG" id="mana:MAMMFC1_00578"/>
<dbReference type="InterPro" id="IPR043129">
    <property type="entry name" value="ATPase_NBD"/>
</dbReference>
<evidence type="ECO:0000313" key="3">
    <source>
        <dbReference type="Proteomes" id="UP000276437"/>
    </source>
</evidence>
<dbReference type="EC" id="2.7.1.8" evidence="2"/>
<dbReference type="InterPro" id="IPR052519">
    <property type="entry name" value="Euk-type_GlcNAc_Kinase"/>
</dbReference>
<name>A0A348AFU0_9FIRM</name>
<sequence length="314" mass="33061">MQWLLGVDGGGSKTVAYAGDPAGNIIGRVEAGPANYHIIGLDQFKQVVNGIVETVCKTYNLRQDKLIIISLGLAGADSHCDGVKLRRALSELGLNCRCLIVNDAVAALTAGLGKPEGIVLISGTGSIAYGVNNRGEIFRAGGWGHLVSDEGSGYFIGRQALARSIKAQEGRDIPTCLLADIISHLKLYDFSQLIGYLYHPDTIKANIAALARVVAAAAAKGDKMAIEILSDAGRDLAELVKSLFRKGFAADCGQGAAEVVVYGSILQNVSPVRERVVKELTGLAHVSVGKDEPAMGALKLAYHIPAGENNRTDL</sequence>
<protein>
    <submittedName>
        <fullName evidence="2">Glucosamine kinase GspK</fullName>
        <ecNumber evidence="2">2.7.1.8</ecNumber>
    </submittedName>
</protein>
<dbReference type="CDD" id="cd24007">
    <property type="entry name" value="ASKHA_NBD_eukNAGK-like"/>
    <property type="match status" value="1"/>
</dbReference>
<evidence type="ECO:0000313" key="2">
    <source>
        <dbReference type="EMBL" id="BBB89938.1"/>
    </source>
</evidence>
<evidence type="ECO:0000259" key="1">
    <source>
        <dbReference type="Pfam" id="PF01869"/>
    </source>
</evidence>
<accession>A0A348AFU0</accession>
<dbReference type="EMBL" id="AP018449">
    <property type="protein sequence ID" value="BBB89938.1"/>
    <property type="molecule type" value="Genomic_DNA"/>
</dbReference>
<dbReference type="GO" id="GO:0047931">
    <property type="term" value="F:glucosamine kinase activity"/>
    <property type="evidence" value="ECO:0007669"/>
    <property type="project" value="UniProtKB-EC"/>
</dbReference>
<feature type="domain" description="ATPase BadF/BadG/BcrA/BcrD type" evidence="1">
    <location>
        <begin position="5"/>
        <end position="299"/>
    </location>
</feature>
<dbReference type="Proteomes" id="UP000276437">
    <property type="component" value="Chromosome"/>
</dbReference>
<dbReference type="PANTHER" id="PTHR43190:SF3">
    <property type="entry name" value="N-ACETYL-D-GLUCOSAMINE KINASE"/>
    <property type="match status" value="1"/>
</dbReference>
<dbReference type="RefSeq" id="WP_126306320.1">
    <property type="nucleotide sequence ID" value="NZ_AP018449.1"/>
</dbReference>
<keyword evidence="3" id="KW-1185">Reference proteome</keyword>
<dbReference type="SUPFAM" id="SSF53067">
    <property type="entry name" value="Actin-like ATPase domain"/>
    <property type="match status" value="2"/>
</dbReference>
<dbReference type="OrthoDB" id="9772633at2"/>
<organism evidence="2 3">
    <name type="scientific">Methylomusa anaerophila</name>
    <dbReference type="NCBI Taxonomy" id="1930071"/>
    <lineage>
        <taxon>Bacteria</taxon>
        <taxon>Bacillati</taxon>
        <taxon>Bacillota</taxon>
        <taxon>Negativicutes</taxon>
        <taxon>Selenomonadales</taxon>
        <taxon>Sporomusaceae</taxon>
        <taxon>Methylomusa</taxon>
    </lineage>
</organism>
<dbReference type="Pfam" id="PF01869">
    <property type="entry name" value="BcrAD_BadFG"/>
    <property type="match status" value="1"/>
</dbReference>
<dbReference type="Gene3D" id="3.30.420.40">
    <property type="match status" value="2"/>
</dbReference>